<dbReference type="GO" id="GO:0005524">
    <property type="term" value="F:ATP binding"/>
    <property type="evidence" value="ECO:0007669"/>
    <property type="project" value="UniProtKB-KW"/>
</dbReference>
<dbReference type="RefSeq" id="WP_129076698.1">
    <property type="nucleotide sequence ID" value="NZ_QOUX01000001.1"/>
</dbReference>
<dbReference type="PROSITE" id="PS50113">
    <property type="entry name" value="PAC"/>
    <property type="match status" value="1"/>
</dbReference>
<dbReference type="EC" id="2.7.13.3" evidence="2"/>
<dbReference type="InterPro" id="IPR013767">
    <property type="entry name" value="PAS_fold"/>
</dbReference>
<dbReference type="Pfam" id="PF00989">
    <property type="entry name" value="PAS"/>
    <property type="match status" value="1"/>
</dbReference>
<evidence type="ECO:0000256" key="2">
    <source>
        <dbReference type="ARBA" id="ARBA00012438"/>
    </source>
</evidence>
<gene>
    <name evidence="11" type="ORF">DS745_02910</name>
</gene>
<evidence type="ECO:0000256" key="7">
    <source>
        <dbReference type="ARBA" id="ARBA00022840"/>
    </source>
</evidence>
<dbReference type="EMBL" id="QOUX01000001">
    <property type="protein sequence ID" value="RXJ04352.1"/>
    <property type="molecule type" value="Genomic_DNA"/>
</dbReference>
<dbReference type="PANTHER" id="PTHR43065:SF10">
    <property type="entry name" value="PEROXIDE STRESS-ACTIVATED HISTIDINE KINASE MAK3"/>
    <property type="match status" value="1"/>
</dbReference>
<keyword evidence="6" id="KW-0418">Kinase</keyword>
<dbReference type="InterPro" id="IPR035965">
    <property type="entry name" value="PAS-like_dom_sf"/>
</dbReference>
<dbReference type="Pfam" id="PF00512">
    <property type="entry name" value="HisKA"/>
    <property type="match status" value="1"/>
</dbReference>
<evidence type="ECO:0000259" key="9">
    <source>
        <dbReference type="PROSITE" id="PS50112"/>
    </source>
</evidence>
<keyword evidence="5" id="KW-0547">Nucleotide-binding</keyword>
<dbReference type="SMART" id="SM00091">
    <property type="entry name" value="PAS"/>
    <property type="match status" value="1"/>
</dbReference>
<protein>
    <recommendedName>
        <fullName evidence="2">histidine kinase</fullName>
        <ecNumber evidence="2">2.7.13.3</ecNumber>
    </recommendedName>
</protein>
<keyword evidence="4" id="KW-0808">Transferase</keyword>
<dbReference type="OrthoDB" id="9815750at2"/>
<dbReference type="InterPro" id="IPR001610">
    <property type="entry name" value="PAC"/>
</dbReference>
<dbReference type="Gene3D" id="3.30.450.20">
    <property type="entry name" value="PAS domain"/>
    <property type="match status" value="1"/>
</dbReference>
<comment type="caution">
    <text evidence="11">The sequence shown here is derived from an EMBL/GenBank/DDBJ whole genome shotgun (WGS) entry which is preliminary data.</text>
</comment>
<dbReference type="GO" id="GO:0000155">
    <property type="term" value="F:phosphorelay sensor kinase activity"/>
    <property type="evidence" value="ECO:0007669"/>
    <property type="project" value="InterPro"/>
</dbReference>
<dbReference type="GO" id="GO:0006355">
    <property type="term" value="P:regulation of DNA-templated transcription"/>
    <property type="evidence" value="ECO:0007669"/>
    <property type="project" value="InterPro"/>
</dbReference>
<reference evidence="11 12" key="1">
    <citation type="journal article" date="2019" name="Int. J. Syst. Evol. Microbiol.">
        <title>Anaerobacillus alkaliphilus sp. nov., a novel alkaliphilic and moderately halophilic bacterium.</title>
        <authorList>
            <person name="Borsodi A.K."/>
            <person name="Aszalos J.M."/>
            <person name="Bihari P."/>
            <person name="Nagy I."/>
            <person name="Schumann P."/>
            <person name="Sproer C."/>
            <person name="Kovacs A.L."/>
            <person name="Boka K."/>
            <person name="Dobosy P."/>
            <person name="Ovari M."/>
            <person name="Szili-Kovacs T."/>
            <person name="Toth E."/>
        </authorList>
    </citation>
    <scope>NUCLEOTIDE SEQUENCE [LARGE SCALE GENOMIC DNA]</scope>
    <source>
        <strain evidence="11 12">B16-10</strain>
    </source>
</reference>
<feature type="domain" description="PAS" evidence="9">
    <location>
        <begin position="23"/>
        <end position="68"/>
    </location>
</feature>
<dbReference type="PROSITE" id="PS50112">
    <property type="entry name" value="PAS"/>
    <property type="match status" value="1"/>
</dbReference>
<proteinExistence type="predicted"/>
<dbReference type="SUPFAM" id="SSF47384">
    <property type="entry name" value="Homodimeric domain of signal transducing histidine kinase"/>
    <property type="match status" value="1"/>
</dbReference>
<evidence type="ECO:0000256" key="8">
    <source>
        <dbReference type="ARBA" id="ARBA00023012"/>
    </source>
</evidence>
<feature type="domain" description="PAC" evidence="10">
    <location>
        <begin position="95"/>
        <end position="146"/>
    </location>
</feature>
<keyword evidence="8" id="KW-0902">Two-component regulatory system</keyword>
<dbReference type="SMART" id="SM00086">
    <property type="entry name" value="PAC"/>
    <property type="match status" value="1"/>
</dbReference>
<name>A0A4Q0VY57_9BACI</name>
<keyword evidence="7" id="KW-0067">ATP-binding</keyword>
<dbReference type="InterPro" id="IPR000014">
    <property type="entry name" value="PAS"/>
</dbReference>
<comment type="catalytic activity">
    <reaction evidence="1">
        <text>ATP + protein L-histidine = ADP + protein N-phospho-L-histidine.</text>
        <dbReference type="EC" id="2.7.13.3"/>
    </reaction>
</comment>
<dbReference type="CDD" id="cd00082">
    <property type="entry name" value="HisKA"/>
    <property type="match status" value="1"/>
</dbReference>
<dbReference type="NCBIfam" id="TIGR00229">
    <property type="entry name" value="sensory_box"/>
    <property type="match status" value="1"/>
</dbReference>
<organism evidence="11 12">
    <name type="scientific">Anaerobacillus alkaliphilus</name>
    <dbReference type="NCBI Taxonomy" id="1548597"/>
    <lineage>
        <taxon>Bacteria</taxon>
        <taxon>Bacillati</taxon>
        <taxon>Bacillota</taxon>
        <taxon>Bacilli</taxon>
        <taxon>Bacillales</taxon>
        <taxon>Bacillaceae</taxon>
        <taxon>Anaerobacillus</taxon>
    </lineage>
</organism>
<evidence type="ECO:0000259" key="10">
    <source>
        <dbReference type="PROSITE" id="PS50113"/>
    </source>
</evidence>
<evidence type="ECO:0000313" key="12">
    <source>
        <dbReference type="Proteomes" id="UP000290649"/>
    </source>
</evidence>
<dbReference type="InterPro" id="IPR000700">
    <property type="entry name" value="PAS-assoc_C"/>
</dbReference>
<evidence type="ECO:0000313" key="11">
    <source>
        <dbReference type="EMBL" id="RXJ04352.1"/>
    </source>
</evidence>
<evidence type="ECO:0000256" key="5">
    <source>
        <dbReference type="ARBA" id="ARBA00022741"/>
    </source>
</evidence>
<dbReference type="PANTHER" id="PTHR43065">
    <property type="entry name" value="SENSOR HISTIDINE KINASE"/>
    <property type="match status" value="1"/>
</dbReference>
<evidence type="ECO:0000256" key="4">
    <source>
        <dbReference type="ARBA" id="ARBA00022679"/>
    </source>
</evidence>
<dbReference type="SUPFAM" id="SSF55785">
    <property type="entry name" value="PYP-like sensor domain (PAS domain)"/>
    <property type="match status" value="1"/>
</dbReference>
<evidence type="ECO:0000256" key="6">
    <source>
        <dbReference type="ARBA" id="ARBA00022777"/>
    </source>
</evidence>
<dbReference type="AlphaFoldDB" id="A0A4Q0VY57"/>
<sequence length="193" mass="22002">MTIQQSKDLILEIERLSQINQLILDSVAEGIYGIDLNAKVIFWNKSAEILTGYKIEDFENDNLHDLIHHTNPAGEHVPVVECPVYHALNNGTSLYVTDDIFWRKDGTSFPVEFTIKPMVEKGTQVGTVITFRDITEKLQTEELILQWEKLSMVGQMAAGVAHEIRNPLTSLKGFLQLMKSNKVFNDQYYDIMS</sequence>
<evidence type="ECO:0000256" key="1">
    <source>
        <dbReference type="ARBA" id="ARBA00000085"/>
    </source>
</evidence>
<evidence type="ECO:0000256" key="3">
    <source>
        <dbReference type="ARBA" id="ARBA00022553"/>
    </source>
</evidence>
<dbReference type="Proteomes" id="UP000290649">
    <property type="component" value="Unassembled WGS sequence"/>
</dbReference>
<accession>A0A4Q0VY57</accession>
<dbReference type="Gene3D" id="1.10.287.130">
    <property type="match status" value="1"/>
</dbReference>
<keyword evidence="3" id="KW-0597">Phosphoprotein</keyword>
<dbReference type="InterPro" id="IPR036097">
    <property type="entry name" value="HisK_dim/P_sf"/>
</dbReference>
<dbReference type="CDD" id="cd00130">
    <property type="entry name" value="PAS"/>
    <property type="match status" value="1"/>
</dbReference>
<keyword evidence="12" id="KW-1185">Reference proteome</keyword>
<dbReference type="InterPro" id="IPR003661">
    <property type="entry name" value="HisK_dim/P_dom"/>
</dbReference>